<proteinExistence type="predicted"/>
<comment type="caution">
    <text evidence="1">The sequence shown here is derived from an EMBL/GenBank/DDBJ whole genome shotgun (WGS) entry which is preliminary data.</text>
</comment>
<evidence type="ECO:0000313" key="1">
    <source>
        <dbReference type="EMBL" id="KAJ9060652.1"/>
    </source>
</evidence>
<protein>
    <submittedName>
        <fullName evidence="1">Uncharacterized protein</fullName>
    </submittedName>
</protein>
<dbReference type="Proteomes" id="UP001165960">
    <property type="component" value="Unassembled WGS sequence"/>
</dbReference>
<keyword evidence="2" id="KW-1185">Reference proteome</keyword>
<sequence length="683" mass="76593">MAPRGTDRAAYFQENKRHLEELSACLKKEYEGRERCSFSFSRESIAIAKANSISKFSVTMSKPYTGNGGKIVVSIKPFNTSKTLSSLVLKEGELIALIPSAAASESELLFATIIRSTSETALVSLQDAANSLHAFHRDWKIIRLGGHVTFQRMFRGLELITEDLKPRRKARRRRGQRMDMNLLSVLLAPPESSCKPLFDQSVTLDSINFLADDLNPSQKEAVRHCMSAKQFALIHGPPGTGKSFVLVELIRQLVAQRKRILVCAASNAAVDNVLEDTAKHDIPCVRLGRQEAHRRAHLNKFLLDSLIRIGATGSLIKQNTTKLNKFLNALSATKNHSRIQSLKESIDELSQELMDMEKLAAESILQDATVVFSTLNGTGAGLFRKARFDIVIIDEAAQTLEPDCLLAISRASKLIMAGDHHQLTPVVNDSESQLQTTLFKRLLDNNPDSSRMLKVQYRMHETIMRFVAEELYNNDLVAHESAAKRKIKHKNYSRDILFKSPLFFIDTAGSEVREYKNAYTRSISNSLEADLIFKHVNRLLCGGVKDRKIAIISPYKDQVELLQEKIGKIFPRVEIGTVDGFQGREKEAVILSFVRSNPQNAIGFLDNYRRLNVAITRARSHLCIIGDSSTVFEAPRQGNSLDEKPNFLQAFETYLNNHAVKIPLGLYAKDKPYRSRASRSHAS</sequence>
<evidence type="ECO:0000313" key="2">
    <source>
        <dbReference type="Proteomes" id="UP001165960"/>
    </source>
</evidence>
<reference evidence="1" key="1">
    <citation type="submission" date="2022-04" db="EMBL/GenBank/DDBJ databases">
        <title>Genome of the entomopathogenic fungus Entomophthora muscae.</title>
        <authorList>
            <person name="Elya C."/>
            <person name="Lovett B.R."/>
            <person name="Lee E."/>
            <person name="Macias A.M."/>
            <person name="Hajek A.E."/>
            <person name="De Bivort B.L."/>
            <person name="Kasson M.T."/>
            <person name="De Fine Licht H.H."/>
            <person name="Stajich J.E."/>
        </authorList>
    </citation>
    <scope>NUCLEOTIDE SEQUENCE</scope>
    <source>
        <strain evidence="1">Berkeley</strain>
    </source>
</reference>
<name>A0ACC2SE17_9FUNG</name>
<gene>
    <name evidence="1" type="ORF">DSO57_1039657</name>
</gene>
<accession>A0ACC2SE17</accession>
<dbReference type="EMBL" id="QTSX02005153">
    <property type="protein sequence ID" value="KAJ9060652.1"/>
    <property type="molecule type" value="Genomic_DNA"/>
</dbReference>
<organism evidence="1 2">
    <name type="scientific">Entomophthora muscae</name>
    <dbReference type="NCBI Taxonomy" id="34485"/>
    <lineage>
        <taxon>Eukaryota</taxon>
        <taxon>Fungi</taxon>
        <taxon>Fungi incertae sedis</taxon>
        <taxon>Zoopagomycota</taxon>
        <taxon>Entomophthoromycotina</taxon>
        <taxon>Entomophthoromycetes</taxon>
        <taxon>Entomophthorales</taxon>
        <taxon>Entomophthoraceae</taxon>
        <taxon>Entomophthora</taxon>
    </lineage>
</organism>